<sequence length="444" mass="51686">MEDDRKFVASDVERAMELQMFRERWKEELDRDKENANVEMNAGGNAHETSLSERMAASSLTPVHEIASRSKVEIAAEIFREGITEERSGRHYEAVRLYRRAIQLDPDIEFKFEKSVDLKRKAKTRVAREVPGVADDEGVEELSVEELLESLMGYNLYESGTCQIDNAFAASVNGTHISALPCEIVQYLTTWVVSSEVDMLSLEQLALVCRGFYRIARDDAIWRMACYRIWGVLCGKPEDHHYGGWREMLQMRPQVRFNGVYISRISYVRPGESSYIDHESSQNQAWYSVHYYRFFRFFADGTVLYCNTPDEPLILVPRLRSRQSAQNKDQQHAYILFGHYTLSPDGSSVVVFLKRDVFREEYAPRHYRTRRGKKLDGHETLTIELVIRDTRERLHARLDWRRYTITRSVGQVETESTVDVNQHFPSCYFSRVKSYTAHSELPLI</sequence>
<feature type="repeat" description="TPR" evidence="2">
    <location>
        <begin position="75"/>
        <end position="108"/>
    </location>
</feature>
<dbReference type="EMBL" id="MTYJ01000003">
    <property type="protein sequence ID" value="OQV25092.1"/>
    <property type="molecule type" value="Genomic_DNA"/>
</dbReference>
<dbReference type="OrthoDB" id="2117972at2759"/>
<accession>A0A1W0XCL7</accession>
<name>A0A1W0XCL7_HYPEX</name>
<dbReference type="GO" id="GO:0005737">
    <property type="term" value="C:cytoplasm"/>
    <property type="evidence" value="ECO:0007669"/>
    <property type="project" value="TreeGrafter"/>
</dbReference>
<dbReference type="PANTHER" id="PTHR12874">
    <property type="entry name" value="F-BOX ONLY PROTEIN 48-RELATED"/>
    <property type="match status" value="1"/>
</dbReference>
<comment type="caution">
    <text evidence="4">The sequence shown here is derived from an EMBL/GenBank/DDBJ whole genome shotgun (WGS) entry which is preliminary data.</text>
</comment>
<protein>
    <submittedName>
        <fullName evidence="4">F-box only protein 9</fullName>
    </submittedName>
</protein>
<dbReference type="GO" id="GO:0019005">
    <property type="term" value="C:SCF ubiquitin ligase complex"/>
    <property type="evidence" value="ECO:0007669"/>
    <property type="project" value="TreeGrafter"/>
</dbReference>
<feature type="domain" description="F-box protein Hrt3/FBXO9 C-terminal" evidence="3">
    <location>
        <begin position="240"/>
        <end position="349"/>
    </location>
</feature>
<dbReference type="Gene3D" id="1.20.1280.50">
    <property type="match status" value="1"/>
</dbReference>
<dbReference type="PANTHER" id="PTHR12874:SF29">
    <property type="entry name" value="F-BOX ONLY PROTEIN 9"/>
    <property type="match status" value="1"/>
</dbReference>
<evidence type="ECO:0000256" key="1">
    <source>
        <dbReference type="ARBA" id="ARBA00022786"/>
    </source>
</evidence>
<evidence type="ECO:0000256" key="2">
    <source>
        <dbReference type="PROSITE-ProRule" id="PRU00339"/>
    </source>
</evidence>
<keyword evidence="5" id="KW-1185">Reference proteome</keyword>
<dbReference type="SUPFAM" id="SSF81383">
    <property type="entry name" value="F-box domain"/>
    <property type="match status" value="1"/>
</dbReference>
<dbReference type="CDD" id="cd22089">
    <property type="entry name" value="F-box_FBXO9"/>
    <property type="match status" value="1"/>
</dbReference>
<evidence type="ECO:0000259" key="3">
    <source>
        <dbReference type="Pfam" id="PF19270"/>
    </source>
</evidence>
<dbReference type="Proteomes" id="UP000192578">
    <property type="component" value="Unassembled WGS sequence"/>
</dbReference>
<dbReference type="GO" id="GO:0031146">
    <property type="term" value="P:SCF-dependent proteasomal ubiquitin-dependent protein catabolic process"/>
    <property type="evidence" value="ECO:0007669"/>
    <property type="project" value="TreeGrafter"/>
</dbReference>
<dbReference type="InterPro" id="IPR036047">
    <property type="entry name" value="F-box-like_dom_sf"/>
</dbReference>
<dbReference type="Pfam" id="PF19270">
    <property type="entry name" value="FBO_C"/>
    <property type="match status" value="1"/>
</dbReference>
<gene>
    <name evidence="4" type="ORF">BV898_00785</name>
</gene>
<dbReference type="PROSITE" id="PS50005">
    <property type="entry name" value="TPR"/>
    <property type="match status" value="1"/>
</dbReference>
<dbReference type="InterPro" id="IPR019734">
    <property type="entry name" value="TPR_rpt"/>
</dbReference>
<evidence type="ECO:0000313" key="5">
    <source>
        <dbReference type="Proteomes" id="UP000192578"/>
    </source>
</evidence>
<proteinExistence type="predicted"/>
<dbReference type="InterPro" id="IPR045464">
    <property type="entry name" value="Hrt3/FBXO9_C"/>
</dbReference>
<dbReference type="AlphaFoldDB" id="A0A1W0XCL7"/>
<keyword evidence="2" id="KW-0802">TPR repeat</keyword>
<reference evidence="5" key="1">
    <citation type="submission" date="2017-01" db="EMBL/GenBank/DDBJ databases">
        <title>Comparative genomics of anhydrobiosis in the tardigrade Hypsibius dujardini.</title>
        <authorList>
            <person name="Yoshida Y."/>
            <person name="Koutsovoulos G."/>
            <person name="Laetsch D."/>
            <person name="Stevens L."/>
            <person name="Kumar S."/>
            <person name="Horikawa D."/>
            <person name="Ishino K."/>
            <person name="Komine S."/>
            <person name="Tomita M."/>
            <person name="Blaxter M."/>
            <person name="Arakawa K."/>
        </authorList>
    </citation>
    <scope>NUCLEOTIDE SEQUENCE [LARGE SCALE GENOMIC DNA]</scope>
    <source>
        <strain evidence="5">Z151</strain>
    </source>
</reference>
<evidence type="ECO:0000313" key="4">
    <source>
        <dbReference type="EMBL" id="OQV25092.1"/>
    </source>
</evidence>
<keyword evidence="1" id="KW-0833">Ubl conjugation pathway</keyword>
<organism evidence="4 5">
    <name type="scientific">Hypsibius exemplaris</name>
    <name type="common">Freshwater tardigrade</name>
    <dbReference type="NCBI Taxonomy" id="2072580"/>
    <lineage>
        <taxon>Eukaryota</taxon>
        <taxon>Metazoa</taxon>
        <taxon>Ecdysozoa</taxon>
        <taxon>Tardigrada</taxon>
        <taxon>Eutardigrada</taxon>
        <taxon>Parachela</taxon>
        <taxon>Hypsibioidea</taxon>
        <taxon>Hypsibiidae</taxon>
        <taxon>Hypsibius</taxon>
    </lineage>
</organism>